<dbReference type="InterPro" id="IPR008952">
    <property type="entry name" value="Tetraspanin_EC2_sf"/>
</dbReference>
<dbReference type="InterPro" id="IPR018499">
    <property type="entry name" value="Tetraspanin/Peripherin"/>
</dbReference>
<dbReference type="Proteomes" id="UP001482620">
    <property type="component" value="Unassembled WGS sequence"/>
</dbReference>
<gene>
    <name evidence="6" type="ORF">ILYODFUR_010302</name>
</gene>
<keyword evidence="3 5" id="KW-1133">Transmembrane helix</keyword>
<dbReference type="EMBL" id="JAHRIQ010058672">
    <property type="protein sequence ID" value="MEQ2239986.1"/>
    <property type="molecule type" value="Genomic_DNA"/>
</dbReference>
<accession>A0ABV0U4L7</accession>
<name>A0ABV0U4L7_9TELE</name>
<organism evidence="6 7">
    <name type="scientific">Ilyodon furcidens</name>
    <name type="common">goldbreast splitfin</name>
    <dbReference type="NCBI Taxonomy" id="33524"/>
    <lineage>
        <taxon>Eukaryota</taxon>
        <taxon>Metazoa</taxon>
        <taxon>Chordata</taxon>
        <taxon>Craniata</taxon>
        <taxon>Vertebrata</taxon>
        <taxon>Euteleostomi</taxon>
        <taxon>Actinopterygii</taxon>
        <taxon>Neopterygii</taxon>
        <taxon>Teleostei</taxon>
        <taxon>Neoteleostei</taxon>
        <taxon>Acanthomorphata</taxon>
        <taxon>Ovalentaria</taxon>
        <taxon>Atherinomorphae</taxon>
        <taxon>Cyprinodontiformes</taxon>
        <taxon>Goodeidae</taxon>
        <taxon>Ilyodon</taxon>
    </lineage>
</organism>
<evidence type="ECO:0000313" key="6">
    <source>
        <dbReference type="EMBL" id="MEQ2239986.1"/>
    </source>
</evidence>
<evidence type="ECO:0000313" key="7">
    <source>
        <dbReference type="Proteomes" id="UP001482620"/>
    </source>
</evidence>
<keyword evidence="7" id="KW-1185">Reference proteome</keyword>
<evidence type="ECO:0000256" key="2">
    <source>
        <dbReference type="ARBA" id="ARBA00022692"/>
    </source>
</evidence>
<dbReference type="Pfam" id="PF00335">
    <property type="entry name" value="Tetraspanin"/>
    <property type="match status" value="1"/>
</dbReference>
<keyword evidence="4 5" id="KW-0472">Membrane</keyword>
<feature type="transmembrane region" description="Helical" evidence="5">
    <location>
        <begin position="51"/>
        <end position="72"/>
    </location>
</feature>
<protein>
    <recommendedName>
        <fullName evidence="8">Tetraspanin</fullName>
    </recommendedName>
</protein>
<evidence type="ECO:0000256" key="3">
    <source>
        <dbReference type="ARBA" id="ARBA00022989"/>
    </source>
</evidence>
<evidence type="ECO:0000256" key="5">
    <source>
        <dbReference type="SAM" id="Phobius"/>
    </source>
</evidence>
<dbReference type="Gene3D" id="1.10.1450.10">
    <property type="entry name" value="Tetraspanin"/>
    <property type="match status" value="1"/>
</dbReference>
<dbReference type="SUPFAM" id="SSF48652">
    <property type="entry name" value="Tetraspanin"/>
    <property type="match status" value="1"/>
</dbReference>
<evidence type="ECO:0000256" key="1">
    <source>
        <dbReference type="ARBA" id="ARBA00004141"/>
    </source>
</evidence>
<keyword evidence="2 5" id="KW-0812">Transmembrane</keyword>
<sequence length="269" mass="29595">MGKVNICLKWSSICVIGVIAVINILLLGLALLLHGFLIYDEQAEDAIMGVHFLYGFTSVTLIFALFGGFGALKQKKWALIVFIIGMTSSCLVIVVNEIMTQAMKTKLENHIRNHYLNILPVTNATKSDLAVLDYAQRNLQCCGLEQGYMDWKNNISVSCLCNNESTNLCVVAPKGSYQFEVEGSVEDQSVMIYAKPCLSIIMAESMFHLNVLSGIKVGFILLWMLSIGLCIAILCQMNKKLETPAVVYSKEAKAGNYSCLIEPPDSCTA</sequence>
<comment type="subcellular location">
    <subcellularLocation>
        <location evidence="1">Membrane</location>
        <topology evidence="1">Multi-pass membrane protein</topology>
    </subcellularLocation>
</comment>
<feature type="transmembrane region" description="Helical" evidence="5">
    <location>
        <begin position="12"/>
        <end position="39"/>
    </location>
</feature>
<reference evidence="6 7" key="1">
    <citation type="submission" date="2021-06" db="EMBL/GenBank/DDBJ databases">
        <authorList>
            <person name="Palmer J.M."/>
        </authorList>
    </citation>
    <scope>NUCLEOTIDE SEQUENCE [LARGE SCALE GENOMIC DNA]</scope>
    <source>
        <strain evidence="7">if_2019</strain>
        <tissue evidence="6">Muscle</tissue>
    </source>
</reference>
<feature type="transmembrane region" description="Helical" evidence="5">
    <location>
        <begin position="215"/>
        <end position="235"/>
    </location>
</feature>
<proteinExistence type="predicted"/>
<feature type="transmembrane region" description="Helical" evidence="5">
    <location>
        <begin position="79"/>
        <end position="99"/>
    </location>
</feature>
<evidence type="ECO:0008006" key="8">
    <source>
        <dbReference type="Google" id="ProtNLM"/>
    </source>
</evidence>
<evidence type="ECO:0000256" key="4">
    <source>
        <dbReference type="ARBA" id="ARBA00023136"/>
    </source>
</evidence>
<comment type="caution">
    <text evidence="6">The sequence shown here is derived from an EMBL/GenBank/DDBJ whole genome shotgun (WGS) entry which is preliminary data.</text>
</comment>